<sequence length="479" mass="52410">MASDISKAHPPGEQHGESERTIRDRSDVLVVPARTGYTIIMIPCTIFFCLLQVSFAVDRPGISESLHTWFLISALLALILPWALAYRQNYPEAVFGIALISTLLCPYEPLFLLIALSSLVARRMPSRWLTTCIIFALAVCCWSQVRDALQPYGASVWHSVFSPDTHGDIPIAYSDRARTVIIALSASAGLAVFVVSMLIGLHLRSKAQVQLSDAKARAAAQRSQILQNDLDGQRLADAIAAEAHDTLAHTLSLIALHAGTQQIETLRLRRLMSQNDQKDGDDNPDAQSANTLIESIETRNQDIRQQAAKAMREAHAIIDMLKHPGKAVFHLTDTGDNSLTRDSIDQLLADARNAGASLNTWIDVRDLDQISPAAGALAYRVIREGLTNARRHANEHACSLDLKASPQDGIHIHITNPTTVGHAHENGIEEMATDPHARTSAGGNGLTSMRERVESFGGSCEYGTDEQRLFHLVVDIPVR</sequence>
<evidence type="ECO:0000313" key="9">
    <source>
        <dbReference type="EMBL" id="KAB5607722.1"/>
    </source>
</evidence>
<dbReference type="Gene3D" id="3.30.565.10">
    <property type="entry name" value="Histidine kinase-like ATPase, C-terminal domain"/>
    <property type="match status" value="1"/>
</dbReference>
<keyword evidence="4 9" id="KW-0418">Kinase</keyword>
<keyword evidence="8" id="KW-0812">Transmembrane</keyword>
<dbReference type="EMBL" id="RQSP01000008">
    <property type="protein sequence ID" value="KAB5607722.1"/>
    <property type="molecule type" value="Genomic_DNA"/>
</dbReference>
<dbReference type="OrthoDB" id="227596at2"/>
<reference evidence="9 10" key="1">
    <citation type="journal article" date="2019" name="Int. J. Syst. Evol. Microbiol.">
        <title>Bifidobacterium jacchi sp. nov., isolated from the faeces of a baby common marmoset (Callithrix jacchus).</title>
        <authorList>
            <person name="Modesto M."/>
            <person name="Watanabe K."/>
            <person name="Arita M."/>
            <person name="Satti M."/>
            <person name="Oki K."/>
            <person name="Sciavilla P."/>
            <person name="Patavino C."/>
            <person name="Camma C."/>
            <person name="Michelini S."/>
            <person name="Sgorbati B."/>
            <person name="Mattarelli P."/>
        </authorList>
    </citation>
    <scope>NUCLEOTIDE SEQUENCE [LARGE SCALE GENOMIC DNA]</scope>
    <source>
        <strain evidence="9 10">MRM 9.3</strain>
    </source>
</reference>
<feature type="transmembrane region" description="Helical" evidence="8">
    <location>
        <begin position="128"/>
        <end position="145"/>
    </location>
</feature>
<evidence type="ECO:0000256" key="4">
    <source>
        <dbReference type="ARBA" id="ARBA00022777"/>
    </source>
</evidence>
<keyword evidence="3" id="KW-0808">Transferase</keyword>
<dbReference type="CDD" id="cd16917">
    <property type="entry name" value="HATPase_UhpB-NarQ-NarX-like"/>
    <property type="match status" value="1"/>
</dbReference>
<proteinExistence type="predicted"/>
<evidence type="ECO:0000256" key="6">
    <source>
        <dbReference type="SAM" id="Coils"/>
    </source>
</evidence>
<feature type="transmembrane region" description="Helical" evidence="8">
    <location>
        <begin position="69"/>
        <end position="87"/>
    </location>
</feature>
<dbReference type="SUPFAM" id="SSF55874">
    <property type="entry name" value="ATPase domain of HSP90 chaperone/DNA topoisomerase II/histidine kinase"/>
    <property type="match status" value="1"/>
</dbReference>
<keyword evidence="8" id="KW-0472">Membrane</keyword>
<feature type="coiled-coil region" evidence="6">
    <location>
        <begin position="286"/>
        <end position="313"/>
    </location>
</feature>
<feature type="region of interest" description="Disordered" evidence="7">
    <location>
        <begin position="1"/>
        <end position="21"/>
    </location>
</feature>
<keyword evidence="6" id="KW-0175">Coiled coil</keyword>
<dbReference type="GO" id="GO:0000160">
    <property type="term" value="P:phosphorelay signal transduction system"/>
    <property type="evidence" value="ECO:0007669"/>
    <property type="project" value="UniProtKB-KW"/>
</dbReference>
<dbReference type="PANTHER" id="PTHR24421">
    <property type="entry name" value="NITRATE/NITRITE SENSOR PROTEIN NARX-RELATED"/>
    <property type="match status" value="1"/>
</dbReference>
<comment type="caution">
    <text evidence="9">The sequence shown here is derived from an EMBL/GenBank/DDBJ whole genome shotgun (WGS) entry which is preliminary data.</text>
</comment>
<keyword evidence="8" id="KW-1133">Transmembrane helix</keyword>
<name>A0A5N5RK82_9BIFI</name>
<evidence type="ECO:0000256" key="3">
    <source>
        <dbReference type="ARBA" id="ARBA00022679"/>
    </source>
</evidence>
<keyword evidence="10" id="KW-1185">Reference proteome</keyword>
<keyword evidence="5" id="KW-0902">Two-component regulatory system</keyword>
<evidence type="ECO:0000256" key="5">
    <source>
        <dbReference type="ARBA" id="ARBA00023012"/>
    </source>
</evidence>
<feature type="transmembrane region" description="Helical" evidence="8">
    <location>
        <begin position="180"/>
        <end position="201"/>
    </location>
</feature>
<dbReference type="RefSeq" id="WP_151916421.1">
    <property type="nucleotide sequence ID" value="NZ_RQSP01000008.1"/>
</dbReference>
<accession>A0A5N5RK82</accession>
<gene>
    <name evidence="9" type="ORF">EHS19_03570</name>
</gene>
<feature type="transmembrane region" description="Helical" evidence="8">
    <location>
        <begin position="93"/>
        <end position="116"/>
    </location>
</feature>
<organism evidence="9 10">
    <name type="scientific">Bifidobacterium jacchi</name>
    <dbReference type="NCBI Taxonomy" id="2490545"/>
    <lineage>
        <taxon>Bacteria</taxon>
        <taxon>Bacillati</taxon>
        <taxon>Actinomycetota</taxon>
        <taxon>Actinomycetes</taxon>
        <taxon>Bifidobacteriales</taxon>
        <taxon>Bifidobacteriaceae</taxon>
        <taxon>Bifidobacterium</taxon>
    </lineage>
</organism>
<evidence type="ECO:0000256" key="8">
    <source>
        <dbReference type="SAM" id="Phobius"/>
    </source>
</evidence>
<comment type="catalytic activity">
    <reaction evidence="1">
        <text>ATP + protein L-histidine = ADP + protein N-phospho-L-histidine.</text>
        <dbReference type="EC" id="2.7.13.3"/>
    </reaction>
</comment>
<protein>
    <recommendedName>
        <fullName evidence="2">histidine kinase</fullName>
        <ecNumber evidence="2">2.7.13.3</ecNumber>
    </recommendedName>
</protein>
<evidence type="ECO:0000256" key="1">
    <source>
        <dbReference type="ARBA" id="ARBA00000085"/>
    </source>
</evidence>
<dbReference type="GO" id="GO:0004673">
    <property type="term" value="F:protein histidine kinase activity"/>
    <property type="evidence" value="ECO:0007669"/>
    <property type="project" value="UniProtKB-EC"/>
</dbReference>
<evidence type="ECO:0000313" key="10">
    <source>
        <dbReference type="Proteomes" id="UP000326336"/>
    </source>
</evidence>
<dbReference type="PANTHER" id="PTHR24421:SF10">
    <property type="entry name" value="NITRATE_NITRITE SENSOR PROTEIN NARQ"/>
    <property type="match status" value="1"/>
</dbReference>
<dbReference type="Proteomes" id="UP000326336">
    <property type="component" value="Unassembled WGS sequence"/>
</dbReference>
<dbReference type="AlphaFoldDB" id="A0A5N5RK82"/>
<evidence type="ECO:0000256" key="7">
    <source>
        <dbReference type="SAM" id="MobiDB-lite"/>
    </source>
</evidence>
<evidence type="ECO:0000256" key="2">
    <source>
        <dbReference type="ARBA" id="ARBA00012438"/>
    </source>
</evidence>
<dbReference type="InterPro" id="IPR050482">
    <property type="entry name" value="Sensor_HK_TwoCompSys"/>
</dbReference>
<feature type="transmembrane region" description="Helical" evidence="8">
    <location>
        <begin position="36"/>
        <end position="57"/>
    </location>
</feature>
<dbReference type="EC" id="2.7.13.3" evidence="2"/>
<dbReference type="InterPro" id="IPR036890">
    <property type="entry name" value="HATPase_C_sf"/>
</dbReference>